<dbReference type="EMBL" id="HE612861">
    <property type="protein sequence ID" value="CCE63565.1"/>
    <property type="molecule type" value="Genomic_DNA"/>
</dbReference>
<dbReference type="GO" id="GO:0032258">
    <property type="term" value="P:cytoplasm to vacuole targeting by the Cvt pathway"/>
    <property type="evidence" value="ECO:0007669"/>
    <property type="project" value="EnsemblFungi"/>
</dbReference>
<sequence length="282" mass="31948">MTELNNKADSDKQVDNDKLLDMFLDKDFVPQSYVDVLLSATSTEDLTKTQAVSSALLARFDYYTKTLTNELKTSLESLEKLSETIPSTWSSSTLDKATLGTSEPSNAHGSSKLEYYLETLGSAVRALEADTQSIDEQIKELDSKYQSSDEVVEQLDKLVKVRSRLNSVIKCFQELDNIFSISPNISRNEQDDVSSKSVSVFDFKLSLRTLEETIEESLASSTQAEKHNQRNTELLKKIDHFIELKPIFKGLDKFYPIYSDFVDSISKKMEIYMSTKDIEDGF</sequence>
<dbReference type="HOGENOM" id="CLU_086134_0_0_1"/>
<dbReference type="RefSeq" id="XP_003685999.1">
    <property type="nucleotide sequence ID" value="XM_003685951.1"/>
</dbReference>
<accession>G8BUY3</accession>
<gene>
    <name evidence="1" type="primary">TPHA0F00790</name>
    <name evidence="1" type="ordered locus">TPHA_0F00790</name>
</gene>
<evidence type="ECO:0000313" key="1">
    <source>
        <dbReference type="EMBL" id="CCE63565.1"/>
    </source>
</evidence>
<dbReference type="OrthoDB" id="4064682at2759"/>
<keyword evidence="2" id="KW-1185">Reference proteome</keyword>
<dbReference type="GO" id="GO:0017119">
    <property type="term" value="C:Golgi transport complex"/>
    <property type="evidence" value="ECO:0007669"/>
    <property type="project" value="EnsemblFungi"/>
</dbReference>
<evidence type="ECO:0000313" key="2">
    <source>
        <dbReference type="Proteomes" id="UP000005666"/>
    </source>
</evidence>
<protein>
    <submittedName>
        <fullName evidence="1">Uncharacterized protein</fullName>
    </submittedName>
</protein>
<dbReference type="KEGG" id="tpf:TPHA_0F00790"/>
<dbReference type="GeneID" id="11535591"/>
<proteinExistence type="predicted"/>
<dbReference type="Gene3D" id="6.10.250.2790">
    <property type="match status" value="1"/>
</dbReference>
<reference evidence="1 2" key="1">
    <citation type="journal article" date="2011" name="Proc. Natl. Acad. Sci. U.S.A.">
        <title>Evolutionary erosion of yeast sex chromosomes by mating-type switching accidents.</title>
        <authorList>
            <person name="Gordon J.L."/>
            <person name="Armisen D."/>
            <person name="Proux-Wera E."/>
            <person name="Oheigeartaigh S.S."/>
            <person name="Byrne K.P."/>
            <person name="Wolfe K.H."/>
        </authorList>
    </citation>
    <scope>NUCLEOTIDE SEQUENCE [LARGE SCALE GENOMIC DNA]</scope>
    <source>
        <strain evidence="2">ATCC 24235 / CBS 4417 / NBRC 1672 / NRRL Y-8282 / UCD 70-5</strain>
    </source>
</reference>
<dbReference type="STRING" id="1071381.G8BUY3"/>
<organism evidence="1 2">
    <name type="scientific">Tetrapisispora phaffii (strain ATCC 24235 / CBS 4417 / NBRC 1672 / NRRL Y-8282 / UCD 70-5)</name>
    <name type="common">Yeast</name>
    <name type="synonym">Fabospora phaffii</name>
    <dbReference type="NCBI Taxonomy" id="1071381"/>
    <lineage>
        <taxon>Eukaryota</taxon>
        <taxon>Fungi</taxon>
        <taxon>Dikarya</taxon>
        <taxon>Ascomycota</taxon>
        <taxon>Saccharomycotina</taxon>
        <taxon>Saccharomycetes</taxon>
        <taxon>Saccharomycetales</taxon>
        <taxon>Saccharomycetaceae</taxon>
        <taxon>Tetrapisispora</taxon>
    </lineage>
</organism>
<dbReference type="GO" id="GO:0006891">
    <property type="term" value="P:intra-Golgi vesicle-mediated transport"/>
    <property type="evidence" value="ECO:0007669"/>
    <property type="project" value="EnsemblFungi"/>
</dbReference>
<dbReference type="AlphaFoldDB" id="G8BUY3"/>
<dbReference type="OMA" id="EFVPHAY"/>
<name>G8BUY3_TETPH</name>
<dbReference type="eggNOG" id="ENOG502RXQM">
    <property type="taxonomic scope" value="Eukaryota"/>
</dbReference>
<dbReference type="Proteomes" id="UP000005666">
    <property type="component" value="Chromosome 6"/>
</dbReference>